<dbReference type="Proteomes" id="UP000887574">
    <property type="component" value="Unplaced"/>
</dbReference>
<evidence type="ECO:0000313" key="2">
    <source>
        <dbReference type="Proteomes" id="UP000887574"/>
    </source>
</evidence>
<feature type="compositionally biased region" description="Low complexity" evidence="1">
    <location>
        <begin position="1"/>
        <end position="11"/>
    </location>
</feature>
<proteinExistence type="predicted"/>
<dbReference type="AlphaFoldDB" id="A0A915DVB7"/>
<dbReference type="WBParaSite" id="jg23339">
    <property type="protein sequence ID" value="jg23339"/>
    <property type="gene ID" value="jg23339"/>
</dbReference>
<reference evidence="3" key="1">
    <citation type="submission" date="2022-11" db="UniProtKB">
        <authorList>
            <consortium name="WormBaseParasite"/>
        </authorList>
    </citation>
    <scope>IDENTIFICATION</scope>
</reference>
<keyword evidence="2" id="KW-1185">Reference proteome</keyword>
<evidence type="ECO:0000313" key="3">
    <source>
        <dbReference type="WBParaSite" id="jg23339"/>
    </source>
</evidence>
<evidence type="ECO:0000256" key="1">
    <source>
        <dbReference type="SAM" id="MobiDB-lite"/>
    </source>
</evidence>
<protein>
    <submittedName>
        <fullName evidence="3">Uncharacterized protein</fullName>
    </submittedName>
</protein>
<accession>A0A915DVB7</accession>
<feature type="region of interest" description="Disordered" evidence="1">
    <location>
        <begin position="1"/>
        <end position="53"/>
    </location>
</feature>
<name>A0A915DVB7_9BILA</name>
<sequence length="78" mass="8518">MSSTSTTSNAPPAAPNGPQEWNASGMPSPLVLKLPAITEDQHTSFGTREESIPEEFHPFVEDLCRLTVSGRKRVNRLP</sequence>
<organism evidence="2 3">
    <name type="scientific">Ditylenchus dipsaci</name>
    <dbReference type="NCBI Taxonomy" id="166011"/>
    <lineage>
        <taxon>Eukaryota</taxon>
        <taxon>Metazoa</taxon>
        <taxon>Ecdysozoa</taxon>
        <taxon>Nematoda</taxon>
        <taxon>Chromadorea</taxon>
        <taxon>Rhabditida</taxon>
        <taxon>Tylenchina</taxon>
        <taxon>Tylenchomorpha</taxon>
        <taxon>Sphaerularioidea</taxon>
        <taxon>Anguinidae</taxon>
        <taxon>Anguininae</taxon>
        <taxon>Ditylenchus</taxon>
    </lineage>
</organism>
<feature type="compositionally biased region" description="Basic and acidic residues" evidence="1">
    <location>
        <begin position="39"/>
        <end position="53"/>
    </location>
</feature>